<dbReference type="SUPFAM" id="SSF46689">
    <property type="entry name" value="Homeodomain-like"/>
    <property type="match status" value="1"/>
</dbReference>
<reference evidence="8" key="2">
    <citation type="submission" date="2016-10" db="EMBL/GenBank/DDBJ databases">
        <authorList>
            <person name="Varghese N."/>
            <person name="Submissions S."/>
        </authorList>
    </citation>
    <scope>NUCLEOTIDE SEQUENCE [LARGE SCALE GENOMIC DNA]</scope>
    <source>
        <strain evidence="8">UNC267MFSha1.1M11</strain>
    </source>
</reference>
<feature type="DNA-binding region" description="H-T-H motif" evidence="4">
    <location>
        <begin position="29"/>
        <end position="48"/>
    </location>
</feature>
<accession>A0A1G4V795</accession>
<dbReference type="InterPro" id="IPR009057">
    <property type="entry name" value="Homeodomain-like_sf"/>
</dbReference>
<dbReference type="Proteomes" id="UP000515498">
    <property type="component" value="Chromosome"/>
</dbReference>
<evidence type="ECO:0000313" key="9">
    <source>
        <dbReference type="Proteomes" id="UP000515498"/>
    </source>
</evidence>
<evidence type="ECO:0000259" key="5">
    <source>
        <dbReference type="PROSITE" id="PS50977"/>
    </source>
</evidence>
<feature type="domain" description="HTH tetR-type" evidence="5">
    <location>
        <begin position="8"/>
        <end position="66"/>
    </location>
</feature>
<dbReference type="GO" id="GO:0000976">
    <property type="term" value="F:transcription cis-regulatory region binding"/>
    <property type="evidence" value="ECO:0007669"/>
    <property type="project" value="TreeGrafter"/>
</dbReference>
<dbReference type="PROSITE" id="PS50977">
    <property type="entry name" value="HTH_TETR_2"/>
    <property type="match status" value="1"/>
</dbReference>
<reference evidence="6 9" key="3">
    <citation type="submission" date="2020-07" db="EMBL/GenBank/DDBJ databases">
        <title>Draft genome sequence of four isobutane-metabolizing strains capable of cometabolically degrading diverse ether contaminants.</title>
        <authorList>
            <person name="Chen W."/>
            <person name="Faulkner N."/>
            <person name="Smith C."/>
            <person name="Hyman M."/>
        </authorList>
    </citation>
    <scope>NUCLEOTIDE SEQUENCE [LARGE SCALE GENOMIC DNA]</scope>
    <source>
        <strain evidence="6 9">2A</strain>
    </source>
</reference>
<dbReference type="KEGG" id="mflu:HZU40_25725"/>
<dbReference type="RefSeq" id="WP_090353409.1">
    <property type="nucleotide sequence ID" value="NZ_CP059894.1"/>
</dbReference>
<dbReference type="EMBL" id="CP059894">
    <property type="protein sequence ID" value="QNJ91558.1"/>
    <property type="molecule type" value="Genomic_DNA"/>
</dbReference>
<dbReference type="SUPFAM" id="SSF48498">
    <property type="entry name" value="Tetracyclin repressor-like, C-terminal domain"/>
    <property type="match status" value="1"/>
</dbReference>
<dbReference type="Pfam" id="PF00440">
    <property type="entry name" value="TetR_N"/>
    <property type="match status" value="1"/>
</dbReference>
<dbReference type="EMBL" id="FMUB01000001">
    <property type="protein sequence ID" value="SCX02331.1"/>
    <property type="molecule type" value="Genomic_DNA"/>
</dbReference>
<dbReference type="STRING" id="1502745.SAMN02799620_00416"/>
<protein>
    <submittedName>
        <fullName evidence="6">TetR/AcrR family transcriptional regulator</fullName>
    </submittedName>
    <submittedName>
        <fullName evidence="7">Transcriptional regulator, TetR family</fullName>
    </submittedName>
</protein>
<sequence>MAREDMSERTRQAILDAAGRVLGRKPDAAMTDIAEEARVGRATLYRHFPTRDHLVRGVQDAGVTELLDALAAADLETLPADRALARIANVFLRTGAKYAAVVSLDDEHKEHPPHDRAIEPVRKVITRGIANGELRGDLPDTALFEMYDALIGRALVLAVTAKLTPEQAADAVVEVFLRGATAIAR</sequence>
<keyword evidence="2 4" id="KW-0238">DNA-binding</keyword>
<keyword evidence="3" id="KW-0804">Transcription</keyword>
<reference evidence="7" key="1">
    <citation type="submission" date="2016-10" db="EMBL/GenBank/DDBJ databases">
        <authorList>
            <person name="de Groot N.N."/>
        </authorList>
    </citation>
    <scope>NUCLEOTIDE SEQUENCE [LARGE SCALE GENOMIC DNA]</scope>
    <source>
        <strain evidence="7">UNC267MFSha1.1M11</strain>
    </source>
</reference>
<dbReference type="AlphaFoldDB" id="A0A1G4V795"/>
<dbReference type="InterPro" id="IPR001647">
    <property type="entry name" value="HTH_TetR"/>
</dbReference>
<dbReference type="GO" id="GO:0003700">
    <property type="term" value="F:DNA-binding transcription factor activity"/>
    <property type="evidence" value="ECO:0007669"/>
    <property type="project" value="TreeGrafter"/>
</dbReference>
<evidence type="ECO:0000256" key="1">
    <source>
        <dbReference type="ARBA" id="ARBA00023015"/>
    </source>
</evidence>
<organism evidence="7 8">
    <name type="scientific">Mycolicibacterium fluoranthenivorans</name>
    <dbReference type="NCBI Taxonomy" id="258505"/>
    <lineage>
        <taxon>Bacteria</taxon>
        <taxon>Bacillati</taxon>
        <taxon>Actinomycetota</taxon>
        <taxon>Actinomycetes</taxon>
        <taxon>Mycobacteriales</taxon>
        <taxon>Mycobacteriaceae</taxon>
        <taxon>Mycolicibacterium</taxon>
    </lineage>
</organism>
<proteinExistence type="predicted"/>
<evidence type="ECO:0000256" key="2">
    <source>
        <dbReference type="ARBA" id="ARBA00023125"/>
    </source>
</evidence>
<evidence type="ECO:0000313" key="8">
    <source>
        <dbReference type="Proteomes" id="UP000199707"/>
    </source>
</evidence>
<keyword evidence="1" id="KW-0805">Transcription regulation</keyword>
<dbReference type="PANTHER" id="PTHR30055">
    <property type="entry name" value="HTH-TYPE TRANSCRIPTIONAL REGULATOR RUTR"/>
    <property type="match status" value="1"/>
</dbReference>
<dbReference type="InterPro" id="IPR036271">
    <property type="entry name" value="Tet_transcr_reg_TetR-rel_C_sf"/>
</dbReference>
<evidence type="ECO:0000256" key="3">
    <source>
        <dbReference type="ARBA" id="ARBA00023163"/>
    </source>
</evidence>
<evidence type="ECO:0000256" key="4">
    <source>
        <dbReference type="PROSITE-ProRule" id="PRU00335"/>
    </source>
</evidence>
<gene>
    <name evidence="6" type="ORF">HZU40_25725</name>
    <name evidence="7" type="ORF">SAMN02799620_00416</name>
</gene>
<dbReference type="Proteomes" id="UP000199707">
    <property type="component" value="Unassembled WGS sequence"/>
</dbReference>
<dbReference type="InterPro" id="IPR050109">
    <property type="entry name" value="HTH-type_TetR-like_transc_reg"/>
</dbReference>
<dbReference type="Gene3D" id="1.10.357.10">
    <property type="entry name" value="Tetracycline Repressor, domain 2"/>
    <property type="match status" value="1"/>
</dbReference>
<evidence type="ECO:0000313" key="6">
    <source>
        <dbReference type="EMBL" id="QNJ91558.1"/>
    </source>
</evidence>
<dbReference type="PANTHER" id="PTHR30055:SF234">
    <property type="entry name" value="HTH-TYPE TRANSCRIPTIONAL REGULATOR BETI"/>
    <property type="match status" value="1"/>
</dbReference>
<evidence type="ECO:0000313" key="7">
    <source>
        <dbReference type="EMBL" id="SCX02331.1"/>
    </source>
</evidence>
<name>A0A1G4V795_9MYCO</name>